<feature type="region of interest" description="Disordered" evidence="1">
    <location>
        <begin position="1"/>
        <end position="34"/>
    </location>
</feature>
<sequence>MGGHIGPDGYYRSRRNRQSNANRRRNGPSLNRTESYSHIQVVAHPDANSNIRQEPQSPFVQNKSLQDEDYNIGECGYNNNTPTIASSSGFAPFSFAQVAANMSGPGRSSNANSRDITYDGDGEAAPTTDQASFQVVGPRRCTLKVSRKKPKKWSPFDLGSSEGEFDIDDTRAAIPKTDNPVPELPTSVQEAFYTFYTPIAETQQQTNQLQEFSPTPSVISRERRESFFGNSNTKCNSATDIAFNAAFPQLRNTPTKSPLERSIIHKEDPEDTKLRLEHIMARIDDVFDVEEWDPDLPAGGSNNSPEQLTIEPQKVTYTTVGSVAKTDAVPTFTPPIRIQREGSGRRLTVPAPRGTDNYYNRNQQPGNNSSPNYGPPTNMKNPRFSQQQYAPPPPLNIAGLENLHLSDLEKEVLFNTMNATAVAPPQNDHPQATSAPDVSLNSAPSGNFSVQKMLQEEASGPSTHLTGSSTFAGLNKMQTLQRLAQFENPAQVFAKGRLAEFKAEKMKQQMSEMAALSAKGASQAQSFEHGNKTGMHQFGDTGPDPYKNAVVSYGSQYPGQENCNPLQPGYNSFGCEYPMNGYGSKPQLLAPQGYPQPLTAGPPRQGQNSVAFNRLAWTSGHSQLADAPPQFQSPPVEKQFSPWNTQSPPAENQYSPWNNRPQPAEKQYSPWNNRPQPAEKQYSPWNNANGSFNQQSHPFSSTGQNHIRDTLSLEEMSKYYPNGFGPNFQYGGDREELDEDTKLSLLGLADDSLEAKQRRKAEKLDEWFYSGLSRLNMTTTDHMQELKNRDKGIIPSAPRANMANREVLSVKDIRDKTNSECAAPLIDNLFGILVAYSDNVAQPTNRRIMSKFVQSPAWALDTSEEGKKSIFGDDWVAPPKRLGRDPRYTRSKLSEMWD</sequence>
<dbReference type="VEuPathDB" id="FungiDB:GMDG_02393"/>
<feature type="region of interest" description="Disordered" evidence="1">
    <location>
        <begin position="105"/>
        <end position="128"/>
    </location>
</feature>
<dbReference type="eggNOG" id="ENOG502T3IF">
    <property type="taxonomic scope" value="Eukaryota"/>
</dbReference>
<feature type="compositionally biased region" description="Low complexity" evidence="1">
    <location>
        <begin position="365"/>
        <end position="378"/>
    </location>
</feature>
<proteinExistence type="predicted"/>
<feature type="compositionally biased region" description="Polar residues" evidence="1">
    <location>
        <begin position="641"/>
        <end position="661"/>
    </location>
</feature>
<dbReference type="AlphaFoldDB" id="A0A177AI18"/>
<feature type="region of interest" description="Disordered" evidence="1">
    <location>
        <begin position="588"/>
        <end position="607"/>
    </location>
</feature>
<feature type="region of interest" description="Disordered" evidence="1">
    <location>
        <begin position="421"/>
        <end position="446"/>
    </location>
</feature>
<protein>
    <submittedName>
        <fullName evidence="2">Uncharacterized protein</fullName>
    </submittedName>
</protein>
<gene>
    <name evidence="2" type="ORF">VC83_02417</name>
</gene>
<feature type="compositionally biased region" description="Basic residues" evidence="1">
    <location>
        <begin position="12"/>
        <end position="26"/>
    </location>
</feature>
<feature type="compositionally biased region" description="Basic and acidic residues" evidence="1">
    <location>
        <begin position="882"/>
        <end position="898"/>
    </location>
</feature>
<dbReference type="GeneID" id="36285500"/>
<feature type="compositionally biased region" description="Polar residues" evidence="1">
    <location>
        <begin position="106"/>
        <end position="115"/>
    </location>
</feature>
<evidence type="ECO:0000256" key="1">
    <source>
        <dbReference type="SAM" id="MobiDB-lite"/>
    </source>
</evidence>
<reference evidence="2" key="1">
    <citation type="submission" date="2016-03" db="EMBL/GenBank/DDBJ databases">
        <title>Updated assembly of Pseudogymnoascus destructans, the fungus causing white-nose syndrome of bats.</title>
        <authorList>
            <person name="Palmer J.M."/>
            <person name="Drees K.P."/>
            <person name="Foster J.T."/>
            <person name="Lindner D.L."/>
        </authorList>
    </citation>
    <scope>NUCLEOTIDE SEQUENCE [LARGE SCALE GENOMIC DNA]</scope>
    <source>
        <strain evidence="2">20631-21</strain>
    </source>
</reference>
<organism evidence="2">
    <name type="scientific">Pseudogymnoascus destructans</name>
    <dbReference type="NCBI Taxonomy" id="655981"/>
    <lineage>
        <taxon>Eukaryota</taxon>
        <taxon>Fungi</taxon>
        <taxon>Dikarya</taxon>
        <taxon>Ascomycota</taxon>
        <taxon>Pezizomycotina</taxon>
        <taxon>Leotiomycetes</taxon>
        <taxon>Thelebolales</taxon>
        <taxon>Thelebolaceae</taxon>
        <taxon>Pseudogymnoascus</taxon>
    </lineage>
</organism>
<dbReference type="RefSeq" id="XP_024326222.1">
    <property type="nucleotide sequence ID" value="XM_024466081.1"/>
</dbReference>
<feature type="compositionally biased region" description="Polar residues" evidence="1">
    <location>
        <begin position="683"/>
        <end position="705"/>
    </location>
</feature>
<feature type="compositionally biased region" description="Polar residues" evidence="1">
    <location>
        <begin position="379"/>
        <end position="389"/>
    </location>
</feature>
<feature type="region of interest" description="Disordered" evidence="1">
    <location>
        <begin position="871"/>
        <end position="898"/>
    </location>
</feature>
<dbReference type="OrthoDB" id="10251048at2759"/>
<name>A0A177AI18_9PEZI</name>
<feature type="region of interest" description="Disordered" evidence="1">
    <location>
        <begin position="331"/>
        <end position="397"/>
    </location>
</feature>
<accession>A0A177AI18</accession>
<feature type="compositionally biased region" description="Polar residues" evidence="1">
    <location>
        <begin position="428"/>
        <end position="446"/>
    </location>
</feature>
<feature type="region of interest" description="Disordered" evidence="1">
    <location>
        <begin position="623"/>
        <end position="705"/>
    </location>
</feature>
<evidence type="ECO:0000313" key="2">
    <source>
        <dbReference type="EMBL" id="OAF60941.1"/>
    </source>
</evidence>
<dbReference type="EMBL" id="KV441390">
    <property type="protein sequence ID" value="OAF60941.1"/>
    <property type="molecule type" value="Genomic_DNA"/>
</dbReference>
<dbReference type="Proteomes" id="UP000077154">
    <property type="component" value="Unassembled WGS sequence"/>
</dbReference>